<dbReference type="OrthoDB" id="3530645at2759"/>
<feature type="region of interest" description="Disordered" evidence="2">
    <location>
        <begin position="145"/>
        <end position="211"/>
    </location>
</feature>
<feature type="region of interest" description="Disordered" evidence="2">
    <location>
        <begin position="339"/>
        <end position="374"/>
    </location>
</feature>
<comment type="caution">
    <text evidence="3">The sequence shown here is derived from an EMBL/GenBank/DDBJ whole genome shotgun (WGS) entry which is preliminary data.</text>
</comment>
<evidence type="ECO:0000256" key="2">
    <source>
        <dbReference type="SAM" id="MobiDB-lite"/>
    </source>
</evidence>
<evidence type="ECO:0000313" key="4">
    <source>
        <dbReference type="Proteomes" id="UP000566819"/>
    </source>
</evidence>
<protein>
    <submittedName>
        <fullName evidence="3">Uncharacterized protein</fullName>
    </submittedName>
</protein>
<dbReference type="EMBL" id="JAAMPI010000003">
    <property type="protein sequence ID" value="KAF4637990.1"/>
    <property type="molecule type" value="Genomic_DNA"/>
</dbReference>
<sequence length="391" mass="43509">MGFYLSKVTLGFHGAHQRGPETTTVMTPVHPPTGDAASRGNAETGRDRLATIQLRKENSAIHEQLKELPAIAKRLNGFEERLTTLESNYEAKFSKVQEELRQIKKKDEAWNKELLELKAQVKDLTQKMIPSAEIDAFNLQVERDRAKDRARREAEAPSREHRQIAAPTTITNKPIVPQAPSPKHQVLDNPNNPTISKATLPNHLRTPPGHIVTDKALRPISNTAARRPATHTVKASHQPLPVEDPVLKEAPPATPQLKQSHRSIRAYFTMAEKIHGTFSKVSVTFEHAFVDAFVQGLNSEKNRELLINALQQRHPSAIGEGGTTKILCRWEDVEGPLEKSGLLGKDTGKDKDMKSTKRKKLNGQDLLSDRTEKVSSDNRIKGDICVAGDLL</sequence>
<evidence type="ECO:0000313" key="3">
    <source>
        <dbReference type="EMBL" id="KAF4637990.1"/>
    </source>
</evidence>
<keyword evidence="1" id="KW-0175">Coiled coil</keyword>
<reference evidence="3 4" key="1">
    <citation type="submission" date="2020-03" db="EMBL/GenBank/DDBJ databases">
        <title>Draft Genome Sequence of Cudoniella acicularis.</title>
        <authorList>
            <person name="Buettner E."/>
            <person name="Kellner H."/>
        </authorList>
    </citation>
    <scope>NUCLEOTIDE SEQUENCE [LARGE SCALE GENOMIC DNA]</scope>
    <source>
        <strain evidence="3 4">DSM 108380</strain>
    </source>
</reference>
<dbReference type="AlphaFoldDB" id="A0A8H4RZI4"/>
<evidence type="ECO:0000256" key="1">
    <source>
        <dbReference type="SAM" id="Coils"/>
    </source>
</evidence>
<name>A0A8H4RZI4_9HELO</name>
<feature type="compositionally biased region" description="Polar residues" evidence="2">
    <location>
        <begin position="188"/>
        <end position="199"/>
    </location>
</feature>
<feature type="compositionally biased region" description="Basic and acidic residues" evidence="2">
    <location>
        <begin position="145"/>
        <end position="163"/>
    </location>
</feature>
<gene>
    <name evidence="3" type="ORF">G7Y89_g83</name>
</gene>
<dbReference type="Proteomes" id="UP000566819">
    <property type="component" value="Unassembled WGS sequence"/>
</dbReference>
<proteinExistence type="predicted"/>
<organism evidence="3 4">
    <name type="scientific">Cudoniella acicularis</name>
    <dbReference type="NCBI Taxonomy" id="354080"/>
    <lineage>
        <taxon>Eukaryota</taxon>
        <taxon>Fungi</taxon>
        <taxon>Dikarya</taxon>
        <taxon>Ascomycota</taxon>
        <taxon>Pezizomycotina</taxon>
        <taxon>Leotiomycetes</taxon>
        <taxon>Helotiales</taxon>
        <taxon>Tricladiaceae</taxon>
        <taxon>Cudoniella</taxon>
    </lineage>
</organism>
<keyword evidence="4" id="KW-1185">Reference proteome</keyword>
<accession>A0A8H4RZI4</accession>
<feature type="coiled-coil region" evidence="1">
    <location>
        <begin position="86"/>
        <end position="127"/>
    </location>
</feature>
<feature type="compositionally biased region" description="Basic and acidic residues" evidence="2">
    <location>
        <begin position="346"/>
        <end position="355"/>
    </location>
</feature>
<feature type="region of interest" description="Disordered" evidence="2">
    <location>
        <begin position="15"/>
        <end position="43"/>
    </location>
</feature>